<dbReference type="Proteomes" id="UP000481339">
    <property type="component" value="Unassembled WGS sequence"/>
</dbReference>
<reference evidence="2 3" key="1">
    <citation type="submission" date="2019-09" db="EMBL/GenBank/DDBJ databases">
        <title>Phylogeny of genus Pseudoclavibacter and closely related genus.</title>
        <authorList>
            <person name="Li Y."/>
        </authorList>
    </citation>
    <scope>NUCLEOTIDE SEQUENCE [LARGE SCALE GENOMIC DNA]</scope>
    <source>
        <strain evidence="2 3">JCM 16921</strain>
    </source>
</reference>
<dbReference type="EMBL" id="WBKA01000005">
    <property type="protein sequence ID" value="KAB1631659.1"/>
    <property type="molecule type" value="Genomic_DNA"/>
</dbReference>
<feature type="transmembrane region" description="Helical" evidence="1">
    <location>
        <begin position="61"/>
        <end position="82"/>
    </location>
</feature>
<dbReference type="RefSeq" id="WP_158036513.1">
    <property type="nucleotide sequence ID" value="NZ_BAAAZV010000011.1"/>
</dbReference>
<keyword evidence="1" id="KW-0472">Membrane</keyword>
<organism evidence="2 3">
    <name type="scientific">Pseudoclavibacter caeni</name>
    <dbReference type="NCBI Taxonomy" id="908846"/>
    <lineage>
        <taxon>Bacteria</taxon>
        <taxon>Bacillati</taxon>
        <taxon>Actinomycetota</taxon>
        <taxon>Actinomycetes</taxon>
        <taxon>Micrococcales</taxon>
        <taxon>Microbacteriaceae</taxon>
        <taxon>Pseudoclavibacter</taxon>
    </lineage>
</organism>
<feature type="transmembrane region" description="Helical" evidence="1">
    <location>
        <begin position="94"/>
        <end position="114"/>
    </location>
</feature>
<protein>
    <submittedName>
        <fullName evidence="2">Uncharacterized protein</fullName>
    </submittedName>
</protein>
<dbReference type="AlphaFoldDB" id="A0A7C8FPP4"/>
<keyword evidence="1" id="KW-1133">Transmembrane helix</keyword>
<evidence type="ECO:0000256" key="1">
    <source>
        <dbReference type="SAM" id="Phobius"/>
    </source>
</evidence>
<keyword evidence="3" id="KW-1185">Reference proteome</keyword>
<proteinExistence type="predicted"/>
<sequence>MRRVPVSDLVHHALAALLEVVGAALLVLSATDAPTALLQTGGQTMAGSIDQLAASELITRLGLLALFSGIVVAALTMVLILLRRLASPGVARTIRIMVWALTIAVLAEAGWMLMR</sequence>
<gene>
    <name evidence="2" type="ORF">F8O02_06855</name>
</gene>
<comment type="caution">
    <text evidence="2">The sequence shown here is derived from an EMBL/GenBank/DDBJ whole genome shotgun (WGS) entry which is preliminary data.</text>
</comment>
<keyword evidence="1" id="KW-0812">Transmembrane</keyword>
<evidence type="ECO:0000313" key="2">
    <source>
        <dbReference type="EMBL" id="KAB1631659.1"/>
    </source>
</evidence>
<accession>A0A7C8FPP4</accession>
<evidence type="ECO:0000313" key="3">
    <source>
        <dbReference type="Proteomes" id="UP000481339"/>
    </source>
</evidence>
<name>A0A7C8FPP4_9MICO</name>
<feature type="transmembrane region" description="Helical" evidence="1">
    <location>
        <begin position="12"/>
        <end position="31"/>
    </location>
</feature>